<gene>
    <name evidence="3" type="ORF">SAMN02745753_00618</name>
</gene>
<protein>
    <submittedName>
        <fullName evidence="3">TRAP-type C4-dicarboxylate transport system, substrate-binding protein</fullName>
    </submittedName>
</protein>
<dbReference type="SUPFAM" id="SSF53850">
    <property type="entry name" value="Periplasmic binding protein-like II"/>
    <property type="match status" value="1"/>
</dbReference>
<sequence length="342" mass="37338">MISVKKNLLWAVCGTSILASGLASAAETTLHVATWLPPTSSQNSIVWPTWKQWVEKATEGRVEVVIENYTGDPKTIFDAVEDGVYDVGFSVNAYLPGRFKLASVAEIPGEITDAEVGSVALWHTYEKFFKADQEFRGLELLALFVHGPGQLNTNFPVKSLDDLKGKKMRIGGGLVNTLAERLEVTPVSAPAPKSYEMMQQGVVDGTFLPASQQKTLRLNEVTTDLILFPKGLYTTAFSIVMNPDTLDSLSKKDQDAIMSVSGEKLSRLAGAAWGKEDQDGILEAKANGVNVVYLSKDDAIVKDMDKLEEGIDQAWIDSVSDRKVDAKAALAYFRKNVSELSQ</sequence>
<dbReference type="STRING" id="1122206.SAMN02745753_00618"/>
<dbReference type="NCBIfam" id="NF037995">
    <property type="entry name" value="TRAP_S1"/>
    <property type="match status" value="1"/>
</dbReference>
<dbReference type="GO" id="GO:0055085">
    <property type="term" value="P:transmembrane transport"/>
    <property type="evidence" value="ECO:0007669"/>
    <property type="project" value="InterPro"/>
</dbReference>
<evidence type="ECO:0000313" key="4">
    <source>
        <dbReference type="Proteomes" id="UP000184517"/>
    </source>
</evidence>
<dbReference type="PANTHER" id="PTHR33376">
    <property type="match status" value="1"/>
</dbReference>
<dbReference type="RefSeq" id="WP_072838257.1">
    <property type="nucleotide sequence ID" value="NZ_FQVF01000003.1"/>
</dbReference>
<dbReference type="AlphaFoldDB" id="A0A1M4VCA5"/>
<name>A0A1M4VCA5_9GAMM</name>
<dbReference type="CDD" id="cd13665">
    <property type="entry name" value="PBP2_TRAP_Dctp3_4"/>
    <property type="match status" value="1"/>
</dbReference>
<dbReference type="InterPro" id="IPR038404">
    <property type="entry name" value="TRAP_DctP_sf"/>
</dbReference>
<dbReference type="InterPro" id="IPR018389">
    <property type="entry name" value="DctP_fam"/>
</dbReference>
<keyword evidence="1 2" id="KW-0732">Signal</keyword>
<dbReference type="EMBL" id="FQVF01000003">
    <property type="protein sequence ID" value="SHE66488.1"/>
    <property type="molecule type" value="Genomic_DNA"/>
</dbReference>
<dbReference type="OrthoDB" id="9177965at2"/>
<dbReference type="Gene3D" id="3.40.190.170">
    <property type="entry name" value="Bacterial extracellular solute-binding protein, family 7"/>
    <property type="match status" value="1"/>
</dbReference>
<organism evidence="3 4">
    <name type="scientific">Marinomonas polaris DSM 16579</name>
    <dbReference type="NCBI Taxonomy" id="1122206"/>
    <lineage>
        <taxon>Bacteria</taxon>
        <taxon>Pseudomonadati</taxon>
        <taxon>Pseudomonadota</taxon>
        <taxon>Gammaproteobacteria</taxon>
        <taxon>Oceanospirillales</taxon>
        <taxon>Oceanospirillaceae</taxon>
        <taxon>Marinomonas</taxon>
    </lineage>
</organism>
<evidence type="ECO:0000313" key="3">
    <source>
        <dbReference type="EMBL" id="SHE66488.1"/>
    </source>
</evidence>
<dbReference type="Proteomes" id="UP000184517">
    <property type="component" value="Unassembled WGS sequence"/>
</dbReference>
<dbReference type="Pfam" id="PF03480">
    <property type="entry name" value="DctP"/>
    <property type="match status" value="1"/>
</dbReference>
<evidence type="ECO:0000256" key="1">
    <source>
        <dbReference type="ARBA" id="ARBA00022729"/>
    </source>
</evidence>
<feature type="chain" id="PRO_5012928645" evidence="2">
    <location>
        <begin position="26"/>
        <end position="342"/>
    </location>
</feature>
<proteinExistence type="predicted"/>
<feature type="signal peptide" evidence="2">
    <location>
        <begin position="1"/>
        <end position="25"/>
    </location>
</feature>
<dbReference type="PANTHER" id="PTHR33376:SF15">
    <property type="entry name" value="BLL6794 PROTEIN"/>
    <property type="match status" value="1"/>
</dbReference>
<evidence type="ECO:0000256" key="2">
    <source>
        <dbReference type="SAM" id="SignalP"/>
    </source>
</evidence>
<accession>A0A1M4VCA5</accession>
<reference evidence="4" key="1">
    <citation type="submission" date="2016-11" db="EMBL/GenBank/DDBJ databases">
        <authorList>
            <person name="Varghese N."/>
            <person name="Submissions S."/>
        </authorList>
    </citation>
    <scope>NUCLEOTIDE SEQUENCE [LARGE SCALE GENOMIC DNA]</scope>
    <source>
        <strain evidence="4">DSM 16579</strain>
    </source>
</reference>
<keyword evidence="4" id="KW-1185">Reference proteome</keyword>